<evidence type="ECO:0000256" key="1">
    <source>
        <dbReference type="ARBA" id="ARBA00022676"/>
    </source>
</evidence>
<dbReference type="InterPro" id="IPR001296">
    <property type="entry name" value="Glyco_trans_1"/>
</dbReference>
<dbReference type="RefSeq" id="WP_006845430.1">
    <property type="nucleotide sequence ID" value="NZ_CP026847.1"/>
</dbReference>
<sequence length="493" mass="57294">MRIFSVNKGIGFASSGVEYAQKYRRELLEELKADDYYIYLNYISKNIVIYTDLMEFPKNKILSIYNYLSERRNNESTYRVEDFLATILDEYEIIHKNNESIRINLKNKNTEYKIWLLKSGMIDRIDYVENSVLIRVYHYDDSLNNFEEYQKGVLVRRVFFKNDGKQAFEQYYEKGQISTTFIDGKILYGKYEFYQELFDKLQLKTDDVILIDRGLDVVEGLLPKLANKARLMSVVHAEHYNEPLSDSHHILWNNNYQYVFDHAEYFDSIIVSTERQNQVLRSQLKHKTNVVTIPVGYVDNIINNRKYDPHRMVTASRLAREKHIDVIVKAVVKAKSILPDLSLDIYGEGGERNLIQNIIDDLDANNYVHLLGHKKMNGIYGQYGAYISASTSEGFGLSLLEAISESLPIIGVDVDYGNREFIMNGQNGVLYPRTEIEELDINLEQAILDFYSNKLEISGRSVARKKAKQYLKNNVSEQWGALLGLKREVGDEN</sequence>
<dbReference type="Gene3D" id="3.40.50.2000">
    <property type="entry name" value="Glycogen Phosphorylase B"/>
    <property type="match status" value="2"/>
</dbReference>
<feature type="domain" description="Glycosyl transferase family 1" evidence="3">
    <location>
        <begin position="306"/>
        <end position="449"/>
    </location>
</feature>
<accession>A0A7H1MK02</accession>
<evidence type="ECO:0000259" key="3">
    <source>
        <dbReference type="Pfam" id="PF00534"/>
    </source>
</evidence>
<reference evidence="4 5" key="1">
    <citation type="submission" date="2019-08" db="EMBL/GenBank/DDBJ databases">
        <authorList>
            <person name="Chang H.C."/>
            <person name="Mun S.Y."/>
        </authorList>
    </citation>
    <scope>NUCLEOTIDE SEQUENCE [LARGE SCALE GENOMIC DNA]</scope>
    <source>
        <strain evidence="4 5">SK</strain>
    </source>
</reference>
<organism evidence="4 5">
    <name type="scientific">Weissella koreensis</name>
    <dbReference type="NCBI Taxonomy" id="165096"/>
    <lineage>
        <taxon>Bacteria</taxon>
        <taxon>Bacillati</taxon>
        <taxon>Bacillota</taxon>
        <taxon>Bacilli</taxon>
        <taxon>Lactobacillales</taxon>
        <taxon>Lactobacillaceae</taxon>
        <taxon>Weissella</taxon>
    </lineage>
</organism>
<dbReference type="Pfam" id="PF00534">
    <property type="entry name" value="Glycos_transf_1"/>
    <property type="match status" value="1"/>
</dbReference>
<evidence type="ECO:0000313" key="5">
    <source>
        <dbReference type="Proteomes" id="UP000516446"/>
    </source>
</evidence>
<dbReference type="PANTHER" id="PTHR12526">
    <property type="entry name" value="GLYCOSYLTRANSFERASE"/>
    <property type="match status" value="1"/>
</dbReference>
<dbReference type="AlphaFoldDB" id="A0A7H1MK02"/>
<keyword evidence="2 4" id="KW-0808">Transferase</keyword>
<dbReference type="PANTHER" id="PTHR12526:SF629">
    <property type="entry name" value="TEICHURONIC ACID BIOSYNTHESIS GLYCOSYLTRANSFERASE TUAH-RELATED"/>
    <property type="match status" value="1"/>
</dbReference>
<evidence type="ECO:0000313" key="4">
    <source>
        <dbReference type="EMBL" id="QNT63788.1"/>
    </source>
</evidence>
<keyword evidence="5" id="KW-1185">Reference proteome</keyword>
<evidence type="ECO:0000256" key="2">
    <source>
        <dbReference type="ARBA" id="ARBA00022679"/>
    </source>
</evidence>
<dbReference type="SUPFAM" id="SSF53756">
    <property type="entry name" value="UDP-Glycosyltransferase/glycogen phosphorylase"/>
    <property type="match status" value="1"/>
</dbReference>
<dbReference type="EMBL" id="CP043431">
    <property type="protein sequence ID" value="QNT63788.1"/>
    <property type="molecule type" value="Genomic_DNA"/>
</dbReference>
<name>A0A7H1MK02_9LACO</name>
<keyword evidence="1" id="KW-0328">Glycosyltransferase</keyword>
<dbReference type="GO" id="GO:0016757">
    <property type="term" value="F:glycosyltransferase activity"/>
    <property type="evidence" value="ECO:0007669"/>
    <property type="project" value="UniProtKB-KW"/>
</dbReference>
<protein>
    <submittedName>
        <fullName evidence="4">Glycosyltransferase</fullName>
    </submittedName>
</protein>
<proteinExistence type="predicted"/>
<dbReference type="Proteomes" id="UP000516446">
    <property type="component" value="Chromosome"/>
</dbReference>
<gene>
    <name evidence="4" type="ORF">FY536_00230</name>
</gene>